<dbReference type="SMART" id="SM00356">
    <property type="entry name" value="ZnF_C3H1"/>
    <property type="match status" value="5"/>
</dbReference>
<feature type="compositionally biased region" description="Acidic residues" evidence="5">
    <location>
        <begin position="338"/>
        <end position="377"/>
    </location>
</feature>
<protein>
    <submittedName>
        <fullName evidence="7">ARAD1B15422p</fullName>
    </submittedName>
</protein>
<feature type="zinc finger region" description="C3H1-type" evidence="4">
    <location>
        <begin position="210"/>
        <end position="236"/>
    </location>
</feature>
<keyword evidence="3 4" id="KW-0862">Zinc</keyword>
<sequence>MSEAELLEEIARVAGAINRHKNGTSLSQNSSLPHAGVSKHSSIGRGYYGYRGSYRGRSSYRGHRGRGAFSRPTTWTRNDTVPSTPPNNRSNVWTRESSMAPEVASSQSPLTTKVVDVDGISYRSSKSGQKLVRITPTDENSTETPRKATVGGIQYIRTKNGNLVMNKSKNVDIACPYFTRSGKVSAYSGMGKLTVGTCERGLSCPFRHNPDEVAICKFYLKDSCTRPNCPLSHKPSAHNTPLCVHYLKGNCTNAKCKYTHMDVDTNARVCRDLAYLGYCALGDKCTKRHVFECPDFEEFGKCSRKNCRLKHVLRANDTHQTGQGPVNLDALATSLYDSESDDGEEDDEDEEDEDSQTDSDDIAEHYDEDADYDDDGNESFIRI</sequence>
<dbReference type="PANTHER" id="PTHR46156:SF1">
    <property type="entry name" value="ZINC FINGER CCCH DOMAIN-CONTAINING PROTEIN 3"/>
    <property type="match status" value="1"/>
</dbReference>
<keyword evidence="2 4" id="KW-0863">Zinc-finger</keyword>
<reference evidence="7" key="2">
    <citation type="submission" date="2014-06" db="EMBL/GenBank/DDBJ databases">
        <title>The complete genome of Blastobotrys (Arxula) adeninivorans LS3 - a yeast of biotechnological interest.</title>
        <authorList>
            <person name="Kunze G."/>
            <person name="Gaillardin C."/>
            <person name="Czernicka M."/>
            <person name="Durrens P."/>
            <person name="Martin T."/>
            <person name="Boer E."/>
            <person name="Gabaldon T."/>
            <person name="Cruz J."/>
            <person name="Talla E."/>
            <person name="Marck C."/>
            <person name="Goffeau A."/>
            <person name="Barbe V."/>
            <person name="Baret P."/>
            <person name="Baronian K."/>
            <person name="Beier S."/>
            <person name="Bleykasten C."/>
            <person name="Bode R."/>
            <person name="Casaregola S."/>
            <person name="Despons L."/>
            <person name="Fairhead C."/>
            <person name="Giersberg M."/>
            <person name="Gierski P."/>
            <person name="Hahnel U."/>
            <person name="Hartmann A."/>
            <person name="Jankowska D."/>
            <person name="Jubin C."/>
            <person name="Jung P."/>
            <person name="Lafontaine I."/>
            <person name="Leh-Louis V."/>
            <person name="Lemaire M."/>
            <person name="Marcet-Houben M."/>
            <person name="Mascher M."/>
            <person name="Morel G."/>
            <person name="Richard G.-F."/>
            <person name="Riechen J."/>
            <person name="Sacerdot C."/>
            <person name="Sarkar A."/>
            <person name="Savel G."/>
            <person name="Schacherer J."/>
            <person name="Sherman D."/>
            <person name="Straub M.-L."/>
            <person name="Stein N."/>
            <person name="Thierry A."/>
            <person name="Trautwein-Schult A."/>
            <person name="Westhof E."/>
            <person name="Worch S."/>
            <person name="Dujon B."/>
            <person name="Souciet J.-L."/>
            <person name="Wincker P."/>
            <person name="Scholz U."/>
            <person name="Neuveglise N."/>
        </authorList>
    </citation>
    <scope>NUCLEOTIDE SEQUENCE</scope>
    <source>
        <strain evidence="7">LS3</strain>
    </source>
</reference>
<dbReference type="InterPro" id="IPR000571">
    <property type="entry name" value="Znf_CCCH"/>
</dbReference>
<dbReference type="AlphaFoldDB" id="A0A060TCB6"/>
<feature type="compositionally biased region" description="Polar residues" evidence="5">
    <location>
        <begin position="23"/>
        <end position="32"/>
    </location>
</feature>
<dbReference type="Pfam" id="PF14608">
    <property type="entry name" value="zf-CCCH_2"/>
    <property type="match status" value="2"/>
</dbReference>
<accession>A0A060TCB6</accession>
<keyword evidence="1 4" id="KW-0479">Metal-binding</keyword>
<dbReference type="PANTHER" id="PTHR46156">
    <property type="entry name" value="CCCH ZINGC FINGER"/>
    <property type="match status" value="1"/>
</dbReference>
<dbReference type="EMBL" id="HG937692">
    <property type="protein sequence ID" value="CDP36542.1"/>
    <property type="molecule type" value="Genomic_DNA"/>
</dbReference>
<feature type="compositionally biased region" description="Polar residues" evidence="5">
    <location>
        <begin position="71"/>
        <end position="97"/>
    </location>
</feature>
<feature type="zinc finger region" description="C3H1-type" evidence="4">
    <location>
        <begin position="264"/>
        <end position="292"/>
    </location>
</feature>
<feature type="region of interest" description="Disordered" evidence="5">
    <location>
        <begin position="21"/>
        <end position="43"/>
    </location>
</feature>
<dbReference type="PROSITE" id="PS50103">
    <property type="entry name" value="ZF_C3H1"/>
    <property type="match status" value="3"/>
</dbReference>
<feature type="region of interest" description="Disordered" evidence="5">
    <location>
        <begin position="336"/>
        <end position="383"/>
    </location>
</feature>
<dbReference type="InterPro" id="IPR036855">
    <property type="entry name" value="Znf_CCCH_sf"/>
</dbReference>
<evidence type="ECO:0000313" key="7">
    <source>
        <dbReference type="EMBL" id="CDP36542.1"/>
    </source>
</evidence>
<evidence type="ECO:0000256" key="3">
    <source>
        <dbReference type="ARBA" id="ARBA00022833"/>
    </source>
</evidence>
<feature type="domain" description="C3H1-type" evidence="6">
    <location>
        <begin position="264"/>
        <end position="292"/>
    </location>
</feature>
<dbReference type="PhylomeDB" id="A0A060TCB6"/>
<evidence type="ECO:0000259" key="6">
    <source>
        <dbReference type="PROSITE" id="PS50103"/>
    </source>
</evidence>
<feature type="domain" description="C3H1-type" evidence="6">
    <location>
        <begin position="237"/>
        <end position="263"/>
    </location>
</feature>
<feature type="region of interest" description="Disordered" evidence="5">
    <location>
        <begin position="56"/>
        <end position="110"/>
    </location>
</feature>
<dbReference type="GO" id="GO:0005634">
    <property type="term" value="C:nucleus"/>
    <property type="evidence" value="ECO:0007669"/>
    <property type="project" value="TreeGrafter"/>
</dbReference>
<dbReference type="SUPFAM" id="SSF90229">
    <property type="entry name" value="CCCH zinc finger"/>
    <property type="match status" value="1"/>
</dbReference>
<evidence type="ECO:0000256" key="5">
    <source>
        <dbReference type="SAM" id="MobiDB-lite"/>
    </source>
</evidence>
<feature type="zinc finger region" description="C3H1-type" evidence="4">
    <location>
        <begin position="237"/>
        <end position="263"/>
    </location>
</feature>
<gene>
    <name evidence="7" type="ORF">GNLVRS02_ARAD1B15422g</name>
</gene>
<evidence type="ECO:0000256" key="4">
    <source>
        <dbReference type="PROSITE-ProRule" id="PRU00723"/>
    </source>
</evidence>
<organism evidence="7">
    <name type="scientific">Blastobotrys adeninivorans</name>
    <name type="common">Yeast</name>
    <name type="synonym">Arxula adeninivorans</name>
    <dbReference type="NCBI Taxonomy" id="409370"/>
    <lineage>
        <taxon>Eukaryota</taxon>
        <taxon>Fungi</taxon>
        <taxon>Dikarya</taxon>
        <taxon>Ascomycota</taxon>
        <taxon>Saccharomycotina</taxon>
        <taxon>Dipodascomycetes</taxon>
        <taxon>Dipodascales</taxon>
        <taxon>Trichomonascaceae</taxon>
        <taxon>Blastobotrys</taxon>
    </lineage>
</organism>
<dbReference type="Gene3D" id="4.10.1000.10">
    <property type="entry name" value="Zinc finger, CCCH-type"/>
    <property type="match status" value="2"/>
</dbReference>
<feature type="domain" description="C3H1-type" evidence="6">
    <location>
        <begin position="210"/>
        <end position="236"/>
    </location>
</feature>
<dbReference type="GO" id="GO:0008270">
    <property type="term" value="F:zinc ion binding"/>
    <property type="evidence" value="ECO:0007669"/>
    <property type="project" value="UniProtKB-KW"/>
</dbReference>
<evidence type="ECO:0000256" key="2">
    <source>
        <dbReference type="ARBA" id="ARBA00022771"/>
    </source>
</evidence>
<reference evidence="7" key="1">
    <citation type="submission" date="2014-02" db="EMBL/GenBank/DDBJ databases">
        <authorList>
            <person name="Genoscope - CEA"/>
        </authorList>
    </citation>
    <scope>NUCLEOTIDE SEQUENCE</scope>
    <source>
        <strain evidence="7">LS3</strain>
    </source>
</reference>
<evidence type="ECO:0000256" key="1">
    <source>
        <dbReference type="ARBA" id="ARBA00022723"/>
    </source>
</evidence>
<proteinExistence type="predicted"/>
<name>A0A060TCB6_BLAAD</name>